<dbReference type="GO" id="GO:0004803">
    <property type="term" value="F:transposase activity"/>
    <property type="evidence" value="ECO:0007669"/>
    <property type="project" value="InterPro"/>
</dbReference>
<dbReference type="GO" id="GO:0006313">
    <property type="term" value="P:DNA transposition"/>
    <property type="evidence" value="ECO:0007669"/>
    <property type="project" value="InterPro"/>
</dbReference>
<dbReference type="KEGG" id="tpol:Mal48_14530"/>
<sequence length="341" mass="38991">MFYVGLDVHTTQITVCVLKNNGKVHKRWTVRELKQLIETLSKLTEPFQVCFEASCNYGWLSEALKKVALRVVVAHPGQLRLIFRSHKKNDRNDAEKLTKLLYVDQLPEVHVPPADVRAWRELVTFRKRTIEKRTRAKNGIRALLRSLGIKAPTRPGLWTKAGMQWLKELTFEQSLLAIKRDILVQEIDFLTTQVQRLETELKKFSRDNPAVFQLQSIPGVGLRTAETMVAFIDDPHRFKSSKQVGAYFGLVPTQDQSSDKNRLGHITRQGSAAARAMLTEAAWQAIRRSATVRAYFERIQRDDPARKKIALVATSHYLSRVMWAMLKHGTLWKEAVPAVSA</sequence>
<keyword evidence="1" id="KW-0175">Coiled coil</keyword>
<dbReference type="EMBL" id="CP036267">
    <property type="protein sequence ID" value="QDT32211.1"/>
    <property type="molecule type" value="Genomic_DNA"/>
</dbReference>
<protein>
    <submittedName>
        <fullName evidence="4">Transposase IS116/IS110/IS902 family protein</fullName>
    </submittedName>
</protein>
<dbReference type="NCBIfam" id="NF033542">
    <property type="entry name" value="transpos_IS110"/>
    <property type="match status" value="1"/>
</dbReference>
<feature type="domain" description="Transposase IS110-like N-terminal" evidence="2">
    <location>
        <begin position="4"/>
        <end position="146"/>
    </location>
</feature>
<evidence type="ECO:0000313" key="6">
    <source>
        <dbReference type="Proteomes" id="UP000315724"/>
    </source>
</evidence>
<organism evidence="4 6">
    <name type="scientific">Thalassoglobus polymorphus</name>
    <dbReference type="NCBI Taxonomy" id="2527994"/>
    <lineage>
        <taxon>Bacteria</taxon>
        <taxon>Pseudomonadati</taxon>
        <taxon>Planctomycetota</taxon>
        <taxon>Planctomycetia</taxon>
        <taxon>Planctomycetales</taxon>
        <taxon>Planctomycetaceae</taxon>
        <taxon>Thalassoglobus</taxon>
    </lineage>
</organism>
<dbReference type="InterPro" id="IPR003346">
    <property type="entry name" value="Transposase_20"/>
</dbReference>
<evidence type="ECO:0000259" key="3">
    <source>
        <dbReference type="Pfam" id="PF02371"/>
    </source>
</evidence>
<keyword evidence="6" id="KW-1185">Reference proteome</keyword>
<name>A0A517QKD3_9PLAN</name>
<dbReference type="PANTHER" id="PTHR33055">
    <property type="entry name" value="TRANSPOSASE FOR INSERTION SEQUENCE ELEMENT IS1111A"/>
    <property type="match status" value="1"/>
</dbReference>
<gene>
    <name evidence="4" type="ORF">Mal48_13430</name>
    <name evidence="5" type="ORF">Mal48_14530</name>
</gene>
<dbReference type="GO" id="GO:0003677">
    <property type="term" value="F:DNA binding"/>
    <property type="evidence" value="ECO:0007669"/>
    <property type="project" value="InterPro"/>
</dbReference>
<reference evidence="4 6" key="1">
    <citation type="submission" date="2019-02" db="EMBL/GenBank/DDBJ databases">
        <title>Deep-cultivation of Planctomycetes and their phenomic and genomic characterization uncovers novel biology.</title>
        <authorList>
            <person name="Wiegand S."/>
            <person name="Jogler M."/>
            <person name="Boedeker C."/>
            <person name="Pinto D."/>
            <person name="Vollmers J."/>
            <person name="Rivas-Marin E."/>
            <person name="Kohn T."/>
            <person name="Peeters S.H."/>
            <person name="Heuer A."/>
            <person name="Rast P."/>
            <person name="Oberbeckmann S."/>
            <person name="Bunk B."/>
            <person name="Jeske O."/>
            <person name="Meyerdierks A."/>
            <person name="Storesund J.E."/>
            <person name="Kallscheuer N."/>
            <person name="Luecker S."/>
            <person name="Lage O.M."/>
            <person name="Pohl T."/>
            <person name="Merkel B.J."/>
            <person name="Hornburger P."/>
            <person name="Mueller R.-W."/>
            <person name="Bruemmer F."/>
            <person name="Labrenz M."/>
            <person name="Spormann A.M."/>
            <person name="Op den Camp H."/>
            <person name="Overmann J."/>
            <person name="Amann R."/>
            <person name="Jetten M.S.M."/>
            <person name="Mascher T."/>
            <person name="Medema M.H."/>
            <person name="Devos D.P."/>
            <person name="Kaster A.-K."/>
            <person name="Ovreas L."/>
            <person name="Rohde M."/>
            <person name="Galperin M.Y."/>
            <person name="Jogler C."/>
        </authorList>
    </citation>
    <scope>NUCLEOTIDE SEQUENCE [LARGE SCALE GENOMIC DNA]</scope>
    <source>
        <strain evidence="4 6">Mal48</strain>
    </source>
</reference>
<dbReference type="InterPro" id="IPR002525">
    <property type="entry name" value="Transp_IS110-like_N"/>
</dbReference>
<dbReference type="PANTHER" id="PTHR33055:SF15">
    <property type="entry name" value="TRANSPOSASE-RELATED"/>
    <property type="match status" value="1"/>
</dbReference>
<dbReference type="OrthoDB" id="273556at2"/>
<evidence type="ECO:0000256" key="1">
    <source>
        <dbReference type="SAM" id="Coils"/>
    </source>
</evidence>
<feature type="coiled-coil region" evidence="1">
    <location>
        <begin position="180"/>
        <end position="207"/>
    </location>
</feature>
<evidence type="ECO:0000313" key="4">
    <source>
        <dbReference type="EMBL" id="QDT32102.1"/>
    </source>
</evidence>
<evidence type="ECO:0000259" key="2">
    <source>
        <dbReference type="Pfam" id="PF01548"/>
    </source>
</evidence>
<dbReference type="KEGG" id="tpol:Mal48_13430"/>
<feature type="domain" description="Transposase IS116/IS110/IS902 C-terminal" evidence="3">
    <location>
        <begin position="214"/>
        <end position="296"/>
    </location>
</feature>
<dbReference type="Pfam" id="PF01548">
    <property type="entry name" value="DEDD_Tnp_IS110"/>
    <property type="match status" value="1"/>
</dbReference>
<dbReference type="Proteomes" id="UP000315724">
    <property type="component" value="Chromosome"/>
</dbReference>
<accession>A0A517QKD3</accession>
<dbReference type="RefSeq" id="WP_145197159.1">
    <property type="nucleotide sequence ID" value="NZ_CP036267.1"/>
</dbReference>
<dbReference type="Pfam" id="PF02371">
    <property type="entry name" value="Transposase_20"/>
    <property type="match status" value="1"/>
</dbReference>
<dbReference type="EMBL" id="CP036267">
    <property type="protein sequence ID" value="QDT32102.1"/>
    <property type="molecule type" value="Genomic_DNA"/>
</dbReference>
<proteinExistence type="predicted"/>
<evidence type="ECO:0000313" key="5">
    <source>
        <dbReference type="EMBL" id="QDT32211.1"/>
    </source>
</evidence>
<dbReference type="AlphaFoldDB" id="A0A517QKD3"/>
<dbReference type="InterPro" id="IPR047650">
    <property type="entry name" value="Transpos_IS110"/>
</dbReference>